<feature type="non-terminal residue" evidence="2">
    <location>
        <position position="97"/>
    </location>
</feature>
<proteinExistence type="predicted"/>
<evidence type="ECO:0000313" key="3">
    <source>
        <dbReference type="Proteomes" id="UP001162483"/>
    </source>
</evidence>
<protein>
    <recommendedName>
        <fullName evidence="1">RZZ complex subunit KNTC1/ROD C-terminal domain-containing protein</fullName>
    </recommendedName>
</protein>
<dbReference type="EMBL" id="CATNWA010008973">
    <property type="protein sequence ID" value="CAI9557208.1"/>
    <property type="molecule type" value="Genomic_DNA"/>
</dbReference>
<evidence type="ECO:0000313" key="2">
    <source>
        <dbReference type="EMBL" id="CAI9557208.1"/>
    </source>
</evidence>
<dbReference type="Proteomes" id="UP001162483">
    <property type="component" value="Unassembled WGS sequence"/>
</dbReference>
<evidence type="ECO:0000259" key="1">
    <source>
        <dbReference type="Pfam" id="PF10493"/>
    </source>
</evidence>
<dbReference type="InterPro" id="IPR052802">
    <property type="entry name" value="KNTC1"/>
</dbReference>
<reference evidence="2" key="1">
    <citation type="submission" date="2023-05" db="EMBL/GenBank/DDBJ databases">
        <authorList>
            <person name="Stuckert A."/>
        </authorList>
    </citation>
    <scope>NUCLEOTIDE SEQUENCE</scope>
</reference>
<name>A0ABN9CCB2_9NEOB</name>
<dbReference type="PANTHER" id="PTHR15688:SF1">
    <property type="entry name" value="KINETOCHORE-ASSOCIATED PROTEIN 1"/>
    <property type="match status" value="1"/>
</dbReference>
<comment type="caution">
    <text evidence="2">The sequence shown here is derived from an EMBL/GenBank/DDBJ whole genome shotgun (WGS) entry which is preliminary data.</text>
</comment>
<dbReference type="Pfam" id="PF10493">
    <property type="entry name" value="Rod_C"/>
    <property type="match status" value="1"/>
</dbReference>
<dbReference type="InterPro" id="IPR019527">
    <property type="entry name" value="RZZ-complex_KNTC1/ROD_C"/>
</dbReference>
<organism evidence="2 3">
    <name type="scientific">Staurois parvus</name>
    <dbReference type="NCBI Taxonomy" id="386267"/>
    <lineage>
        <taxon>Eukaryota</taxon>
        <taxon>Metazoa</taxon>
        <taxon>Chordata</taxon>
        <taxon>Craniata</taxon>
        <taxon>Vertebrata</taxon>
        <taxon>Euteleostomi</taxon>
        <taxon>Amphibia</taxon>
        <taxon>Batrachia</taxon>
        <taxon>Anura</taxon>
        <taxon>Neobatrachia</taxon>
        <taxon>Ranoidea</taxon>
        <taxon>Ranidae</taxon>
        <taxon>Staurois</taxon>
    </lineage>
</organism>
<gene>
    <name evidence="2" type="ORF">SPARVUS_LOCUS4666359</name>
</gene>
<feature type="domain" description="RZZ complex subunit KNTC1/ROD C-terminal" evidence="1">
    <location>
        <begin position="1"/>
        <end position="96"/>
    </location>
</feature>
<dbReference type="PANTHER" id="PTHR15688">
    <property type="entry name" value="KINETOCHORE-ASSOCIATED PROTEIN 1"/>
    <property type="match status" value="1"/>
</dbReference>
<sequence length="97" mass="11113">MLYAIATSTTSPIGENKLTFAHRSRALQCLIHLADTETVVLLVKKPMDQVKYYLKCCIYLSEFEILNIPYTLESFHSSPKEGMIKGLWKNHSHEARV</sequence>
<keyword evidence="3" id="KW-1185">Reference proteome</keyword>
<accession>A0ABN9CCB2</accession>